<organism evidence="1 2">
    <name type="scientific">Perkinsus chesapeaki</name>
    <name type="common">Clam parasite</name>
    <name type="synonym">Perkinsus andrewsi</name>
    <dbReference type="NCBI Taxonomy" id="330153"/>
    <lineage>
        <taxon>Eukaryota</taxon>
        <taxon>Sar</taxon>
        <taxon>Alveolata</taxon>
        <taxon>Perkinsozoa</taxon>
        <taxon>Perkinsea</taxon>
        <taxon>Perkinsida</taxon>
        <taxon>Perkinsidae</taxon>
        <taxon>Perkinsus</taxon>
    </lineage>
</organism>
<dbReference type="AlphaFoldDB" id="A0A7J6MS79"/>
<reference evidence="1 2" key="1">
    <citation type="submission" date="2020-04" db="EMBL/GenBank/DDBJ databases">
        <title>Perkinsus chesapeaki whole genome sequence.</title>
        <authorList>
            <person name="Bogema D.R."/>
        </authorList>
    </citation>
    <scope>NUCLEOTIDE SEQUENCE [LARGE SCALE GENOMIC DNA]</scope>
    <source>
        <strain evidence="1">ATCC PRA-425</strain>
    </source>
</reference>
<keyword evidence="2" id="KW-1185">Reference proteome</keyword>
<accession>A0A7J6MS79</accession>
<proteinExistence type="predicted"/>
<gene>
    <name evidence="1" type="ORF">FOL47_009526</name>
</gene>
<dbReference type="Proteomes" id="UP000591131">
    <property type="component" value="Unassembled WGS sequence"/>
</dbReference>
<dbReference type="EMBL" id="JAAPAO010000067">
    <property type="protein sequence ID" value="KAF4674246.1"/>
    <property type="molecule type" value="Genomic_DNA"/>
</dbReference>
<sequence length="212" mass="23403">MTGHTWVSVTLTSGSLNQFHTDCSSLSRMTNIALLALLVGVLPECYAEDILRGYVLRVADGEWQIMVAFEPYSDRVYISANSPQHSINAFLPYEVDLDEGVPIEVHLLWDHPSASTTRASFLRSIGDAGINDPEITADDRIDTIYVSRDDFGNNVVNILALAPRLSRLPVVVSTTTDPLHTFSMAIIALFCAIHNSYQPHRSLIDESLLTDA</sequence>
<name>A0A7J6MS79_PERCH</name>
<comment type="caution">
    <text evidence="1">The sequence shown here is derived from an EMBL/GenBank/DDBJ whole genome shotgun (WGS) entry which is preliminary data.</text>
</comment>
<evidence type="ECO:0000313" key="2">
    <source>
        <dbReference type="Proteomes" id="UP000591131"/>
    </source>
</evidence>
<protein>
    <submittedName>
        <fullName evidence="1">Uncharacterized protein</fullName>
    </submittedName>
</protein>
<evidence type="ECO:0000313" key="1">
    <source>
        <dbReference type="EMBL" id="KAF4674246.1"/>
    </source>
</evidence>